<evidence type="ECO:0000313" key="11">
    <source>
        <dbReference type="Proteomes" id="UP001187682"/>
    </source>
</evidence>
<evidence type="ECO:0000256" key="3">
    <source>
        <dbReference type="ARBA" id="ARBA00022692"/>
    </source>
</evidence>
<dbReference type="PANTHER" id="PTHR43341">
    <property type="entry name" value="AMINO ACID PERMEASE"/>
    <property type="match status" value="1"/>
</dbReference>
<dbReference type="Proteomes" id="UP001187682">
    <property type="component" value="Unassembled WGS sequence"/>
</dbReference>
<feature type="transmembrane region" description="Helical" evidence="8">
    <location>
        <begin position="428"/>
        <end position="451"/>
    </location>
</feature>
<reference evidence="10" key="1">
    <citation type="submission" date="2018-03" db="EMBL/GenBank/DDBJ databases">
        <authorList>
            <person name="Guldener U."/>
        </authorList>
    </citation>
    <scope>NUCLEOTIDE SEQUENCE</scope>
</reference>
<evidence type="ECO:0000256" key="1">
    <source>
        <dbReference type="ARBA" id="ARBA00004141"/>
    </source>
</evidence>
<keyword evidence="5 8" id="KW-1133">Transmembrane helix</keyword>
<evidence type="ECO:0000256" key="4">
    <source>
        <dbReference type="ARBA" id="ARBA00022970"/>
    </source>
</evidence>
<dbReference type="InterPro" id="IPR004841">
    <property type="entry name" value="AA-permease/SLC12A_dom"/>
</dbReference>
<feature type="transmembrane region" description="Helical" evidence="8">
    <location>
        <begin position="38"/>
        <end position="62"/>
    </location>
</feature>
<feature type="transmembrane region" description="Helical" evidence="8">
    <location>
        <begin position="317"/>
        <end position="341"/>
    </location>
</feature>
<feature type="transmembrane region" description="Helical" evidence="8">
    <location>
        <begin position="259"/>
        <end position="283"/>
    </location>
</feature>
<feature type="domain" description="Amino acid permease/ SLC12A" evidence="9">
    <location>
        <begin position="38"/>
        <end position="498"/>
    </location>
</feature>
<evidence type="ECO:0000259" key="9">
    <source>
        <dbReference type="Pfam" id="PF00324"/>
    </source>
</evidence>
<evidence type="ECO:0000256" key="7">
    <source>
        <dbReference type="SAM" id="MobiDB-lite"/>
    </source>
</evidence>
<feature type="transmembrane region" description="Helical" evidence="8">
    <location>
        <begin position="148"/>
        <end position="168"/>
    </location>
</feature>
<keyword evidence="3 8" id="KW-0812">Transmembrane</keyword>
<sequence length="531" mass="56834">MSIMSSTPGEIRTPRAPSDGGKMRNADKLERHIDTRQMVFMALASGIGAGLFVASGSALSAGGPASVFINYALVGSMVCTTMGALGELATTFPVAGGFYDYADRFLSEHWGFAVGWMYIIGWITVLPFELTTVAAQLQFWAPSLRPEWIIGPLLTALSVSSFVGSGWFGEVEHWLGVGKVLACVVFMIFSIITASGGVPSDTREPKPLGFEYFRGGNAFRNGFAGFLAVFRIAGLSYNGTEVLAMTARECKNPKKAMPVGTYLAFFRISVFYLGCILCLGLTVPSSHPELSQAGHGVKVSPFTLSAKLAGVPGLAHFYAAMILAALASMANTAVFATSRAMQALCDKGCGPEVLARVNARGIPHWSVVIALSSGLLAFISAAPGGEVIFDWLLSIASTFCFYIWIAICASHIRCRRALGRDGTTTASLAFVSPFGVYGSYYTIALASFALLANPLCSIFHLESSPVTVESALRENVGMLVPWLLWGGRSLYCVYRNRKAGVGNDWALLRPMDEVDIDTKRVEKDTPVGGIF</sequence>
<gene>
    <name evidence="10" type="ORF">DNG_02374</name>
</gene>
<feature type="transmembrane region" description="Helical" evidence="8">
    <location>
        <begin position="218"/>
        <end position="238"/>
    </location>
</feature>
<protein>
    <submittedName>
        <fullName evidence="10">Related to GAP1 - General amino acid permease</fullName>
    </submittedName>
</protein>
<proteinExistence type="predicted"/>
<feature type="transmembrane region" description="Helical" evidence="8">
    <location>
        <begin position="388"/>
        <end position="407"/>
    </location>
</feature>
<dbReference type="PANTHER" id="PTHR43341:SF1">
    <property type="entry name" value="GENERAL AMINO-ACID PERMEASE GAP1"/>
    <property type="match status" value="1"/>
</dbReference>
<feature type="transmembrane region" description="Helical" evidence="8">
    <location>
        <begin position="362"/>
        <end position="382"/>
    </location>
</feature>
<evidence type="ECO:0000256" key="8">
    <source>
        <dbReference type="SAM" id="Phobius"/>
    </source>
</evidence>
<evidence type="ECO:0000256" key="5">
    <source>
        <dbReference type="ARBA" id="ARBA00022989"/>
    </source>
</evidence>
<dbReference type="GO" id="GO:0016020">
    <property type="term" value="C:membrane"/>
    <property type="evidence" value="ECO:0007669"/>
    <property type="project" value="UniProtKB-SubCell"/>
</dbReference>
<dbReference type="GO" id="GO:0015171">
    <property type="term" value="F:amino acid transmembrane transporter activity"/>
    <property type="evidence" value="ECO:0007669"/>
    <property type="project" value="TreeGrafter"/>
</dbReference>
<feature type="transmembrane region" description="Helical" evidence="8">
    <location>
        <begin position="180"/>
        <end position="198"/>
    </location>
</feature>
<dbReference type="Pfam" id="PF00324">
    <property type="entry name" value="AA_permease"/>
    <property type="match status" value="1"/>
</dbReference>
<organism evidence="10 11">
    <name type="scientific">Cephalotrichum gorgonifer</name>
    <dbReference type="NCBI Taxonomy" id="2041049"/>
    <lineage>
        <taxon>Eukaryota</taxon>
        <taxon>Fungi</taxon>
        <taxon>Dikarya</taxon>
        <taxon>Ascomycota</taxon>
        <taxon>Pezizomycotina</taxon>
        <taxon>Sordariomycetes</taxon>
        <taxon>Hypocreomycetidae</taxon>
        <taxon>Microascales</taxon>
        <taxon>Microascaceae</taxon>
        <taxon>Cephalotrichum</taxon>
    </lineage>
</organism>
<keyword evidence="11" id="KW-1185">Reference proteome</keyword>
<comment type="subcellular location">
    <subcellularLocation>
        <location evidence="1">Membrane</location>
        <topology evidence="1">Multi-pass membrane protein</topology>
    </subcellularLocation>
</comment>
<feature type="region of interest" description="Disordered" evidence="7">
    <location>
        <begin position="1"/>
        <end position="25"/>
    </location>
</feature>
<evidence type="ECO:0000256" key="2">
    <source>
        <dbReference type="ARBA" id="ARBA00022448"/>
    </source>
</evidence>
<dbReference type="PIRSF" id="PIRSF006060">
    <property type="entry name" value="AA_transporter"/>
    <property type="match status" value="1"/>
</dbReference>
<evidence type="ECO:0000313" key="10">
    <source>
        <dbReference type="EMBL" id="SPN99522.1"/>
    </source>
</evidence>
<dbReference type="Gene3D" id="1.20.1740.10">
    <property type="entry name" value="Amino acid/polyamine transporter I"/>
    <property type="match status" value="1"/>
</dbReference>
<dbReference type="EMBL" id="ONZQ02000003">
    <property type="protein sequence ID" value="SPN99522.1"/>
    <property type="molecule type" value="Genomic_DNA"/>
</dbReference>
<accession>A0AAE8MSA9</accession>
<feature type="transmembrane region" description="Helical" evidence="8">
    <location>
        <begin position="110"/>
        <end position="128"/>
    </location>
</feature>
<name>A0AAE8MSA9_9PEZI</name>
<keyword evidence="2" id="KW-0813">Transport</keyword>
<keyword evidence="4" id="KW-0029">Amino-acid transport</keyword>
<keyword evidence="6 8" id="KW-0472">Membrane</keyword>
<feature type="transmembrane region" description="Helical" evidence="8">
    <location>
        <begin position="68"/>
        <end position="89"/>
    </location>
</feature>
<comment type="caution">
    <text evidence="10">The sequence shown here is derived from an EMBL/GenBank/DDBJ whole genome shotgun (WGS) entry which is preliminary data.</text>
</comment>
<evidence type="ECO:0000256" key="6">
    <source>
        <dbReference type="ARBA" id="ARBA00023136"/>
    </source>
</evidence>
<dbReference type="InterPro" id="IPR050524">
    <property type="entry name" value="APC_YAT"/>
</dbReference>
<dbReference type="AlphaFoldDB" id="A0AAE8MSA9"/>